<dbReference type="InterPro" id="IPR044843">
    <property type="entry name" value="Trans_IPPS_bact-type"/>
</dbReference>
<dbReference type="NCBIfam" id="TIGR03464">
    <property type="entry name" value="HpnC"/>
    <property type="match status" value="1"/>
</dbReference>
<dbReference type="Gene3D" id="1.10.600.10">
    <property type="entry name" value="Farnesyl Diphosphate Synthase"/>
    <property type="match status" value="1"/>
</dbReference>
<dbReference type="EMBL" id="JABBFW010000002">
    <property type="protein sequence ID" value="NML14241.1"/>
    <property type="molecule type" value="Genomic_DNA"/>
</dbReference>
<name>A0A848F872_9BURK</name>
<dbReference type="SFLD" id="SFLDS00005">
    <property type="entry name" value="Isoprenoid_Synthase_Type_I"/>
    <property type="match status" value="1"/>
</dbReference>
<dbReference type="GO" id="GO:0004311">
    <property type="term" value="F:geranylgeranyl diphosphate synthase activity"/>
    <property type="evidence" value="ECO:0007669"/>
    <property type="project" value="InterPro"/>
</dbReference>
<organism evidence="2 3">
    <name type="scientific">Azohydromonas caseinilytica</name>
    <dbReference type="NCBI Taxonomy" id="2728836"/>
    <lineage>
        <taxon>Bacteria</taxon>
        <taxon>Pseudomonadati</taxon>
        <taxon>Pseudomonadota</taxon>
        <taxon>Betaproteobacteria</taxon>
        <taxon>Burkholderiales</taxon>
        <taxon>Sphaerotilaceae</taxon>
        <taxon>Azohydromonas</taxon>
    </lineage>
</organism>
<dbReference type="AlphaFoldDB" id="A0A848F872"/>
<dbReference type="Proteomes" id="UP000574067">
    <property type="component" value="Unassembled WGS sequence"/>
</dbReference>
<dbReference type="SFLD" id="SFLDG01018">
    <property type="entry name" value="Squalene/Phytoene_Synthase_Lik"/>
    <property type="match status" value="1"/>
</dbReference>
<accession>A0A848F872</accession>
<dbReference type="InterPro" id="IPR017827">
    <property type="entry name" value="HSQ_synthase_HpnC"/>
</dbReference>
<evidence type="ECO:0000256" key="1">
    <source>
        <dbReference type="SAM" id="MobiDB-lite"/>
    </source>
</evidence>
<feature type="region of interest" description="Disordered" evidence="1">
    <location>
        <begin position="1"/>
        <end position="20"/>
    </location>
</feature>
<dbReference type="Pfam" id="PF00494">
    <property type="entry name" value="SQS_PSY"/>
    <property type="match status" value="1"/>
</dbReference>
<dbReference type="CDD" id="cd00683">
    <property type="entry name" value="Trans_IPPS_HH"/>
    <property type="match status" value="1"/>
</dbReference>
<dbReference type="SFLD" id="SFLDG01212">
    <property type="entry name" value="Phytoene_synthase_like"/>
    <property type="match status" value="1"/>
</dbReference>
<comment type="caution">
    <text evidence="2">The sequence shown here is derived from an EMBL/GenBank/DDBJ whole genome shotgun (WGS) entry which is preliminary data.</text>
</comment>
<dbReference type="GO" id="GO:0016114">
    <property type="term" value="P:terpenoid biosynthetic process"/>
    <property type="evidence" value="ECO:0007669"/>
    <property type="project" value="UniProtKB-ARBA"/>
</dbReference>
<keyword evidence="3" id="KW-1185">Reference proteome</keyword>
<proteinExistence type="predicted"/>
<dbReference type="InterPro" id="IPR033904">
    <property type="entry name" value="Trans_IPPS_HH"/>
</dbReference>
<sequence>MPQAEAGLATDSPRARSRVGQPGQLRLVGWGIHPARHPGEQRVAVLPRLRLPHRSSPDASHFGPKGLKSFLTFTCRSICVSANRYRCSDTGSASTNRLPGAKNSAWTIAAVSIDHYENFPVASVLCPPALRPAVIAIYIFARTADDLADEGDASPARRLADLAAYRTELERCAAGEAPNDARWRNVFESLAKQMRHFSLPAQPLRDLLTAFEQDTGNPRYPDRATLLDYCRHSANPIGRLLLHLYGVQDRAALAQSDAICSALQLINFWQDLSVDLPRGRHYVPLADAARHGLTLELLQAQRDTAATQALVRELCGWARTLMLSGAPLVHRLPGRAGWELRLVVQGGLRILEKIERMNHATLARRPKLEAFDAPRLLWRALGMHAFGSAGSRA</sequence>
<dbReference type="PANTHER" id="PTHR31480">
    <property type="entry name" value="BIFUNCTIONAL LYCOPENE CYCLASE/PHYTOENE SYNTHASE"/>
    <property type="match status" value="1"/>
</dbReference>
<keyword evidence="2" id="KW-0808">Transferase</keyword>
<dbReference type="SUPFAM" id="SSF48576">
    <property type="entry name" value="Terpenoid synthases"/>
    <property type="match status" value="1"/>
</dbReference>
<reference evidence="2 3" key="1">
    <citation type="submission" date="2020-04" db="EMBL/GenBank/DDBJ databases">
        <title>Azohydromonas sp. isolated from soil.</title>
        <authorList>
            <person name="Dahal R.H."/>
        </authorList>
    </citation>
    <scope>NUCLEOTIDE SEQUENCE [LARGE SCALE GENOMIC DNA]</scope>
    <source>
        <strain evidence="2 3">G-1-1-14</strain>
    </source>
</reference>
<dbReference type="EC" id="2.5.1.21" evidence="2"/>
<dbReference type="InterPro" id="IPR008949">
    <property type="entry name" value="Isoprenoid_synthase_dom_sf"/>
</dbReference>
<evidence type="ECO:0000313" key="2">
    <source>
        <dbReference type="EMBL" id="NML14241.1"/>
    </source>
</evidence>
<protein>
    <submittedName>
        <fullName evidence="2">Squalene synthase HpnC</fullName>
        <ecNumber evidence="2">2.5.1.21</ecNumber>
    </submittedName>
</protein>
<dbReference type="InterPro" id="IPR002060">
    <property type="entry name" value="Squ/phyt_synthse"/>
</dbReference>
<gene>
    <name evidence="2" type="primary">hpnC</name>
    <name evidence="2" type="ORF">HHL10_04500</name>
</gene>
<evidence type="ECO:0000313" key="3">
    <source>
        <dbReference type="Proteomes" id="UP000574067"/>
    </source>
</evidence>
<dbReference type="GO" id="GO:0051996">
    <property type="term" value="F:squalene synthase [NAD(P)H] activity"/>
    <property type="evidence" value="ECO:0007669"/>
    <property type="project" value="UniProtKB-EC"/>
</dbReference>